<dbReference type="EMBL" id="LMBR01000238">
    <property type="protein sequence ID" value="KUL20348.1"/>
    <property type="molecule type" value="Genomic_DNA"/>
</dbReference>
<dbReference type="SUPFAM" id="SSF52540">
    <property type="entry name" value="P-loop containing nucleoside triphosphate hydrolases"/>
    <property type="match status" value="1"/>
</dbReference>
<evidence type="ECO:0000256" key="1">
    <source>
        <dbReference type="ARBA" id="ARBA00022741"/>
    </source>
</evidence>
<name>A0A101J511_CHLLI</name>
<comment type="caution">
    <text evidence="4">The sequence shown here is derived from an EMBL/GenBank/DDBJ whole genome shotgun (WGS) entry which is preliminary data.</text>
</comment>
<accession>A0A101J511</accession>
<dbReference type="PROSITE" id="PS50893">
    <property type="entry name" value="ABC_TRANSPORTER_2"/>
    <property type="match status" value="1"/>
</dbReference>
<reference evidence="4 5" key="1">
    <citation type="submission" date="2015-10" db="EMBL/GenBank/DDBJ databases">
        <title>Draft Genome Sequence of Chlorobium limicola strain Frasassi Growing under Artificial Lighting in the Frasassi Cave System.</title>
        <authorList>
            <person name="Mansor M."/>
            <person name="Macalady J."/>
        </authorList>
    </citation>
    <scope>NUCLEOTIDE SEQUENCE [LARGE SCALE GENOMIC DNA]</scope>
    <source>
        <strain evidence="4 5">Frasassi</strain>
    </source>
</reference>
<sequence length="225" mass="25238">MNHPLLEIRNLSFTYEGASSPVFERLDLAVGSGEFILIKGTSGTGKSTLLRLVCRLNKPQCGTILFRGRDITLIPPAELRSSISYVAQVPQLVDAPVEENLLLPFAFRVNRKKALPRHEDLRAMLDEFYLDGVTLGQSALKLSAGQKQRLAIMRSILQEPEMMLLDEPTSALDAESAAMVFSITERLNTSRKMTIMTVTHSDYRPETIKGVMYRLENRSLKLMPE</sequence>
<feature type="domain" description="ABC transporter" evidence="3">
    <location>
        <begin position="6"/>
        <end position="224"/>
    </location>
</feature>
<dbReference type="InterPro" id="IPR003439">
    <property type="entry name" value="ABC_transporter-like_ATP-bd"/>
</dbReference>
<keyword evidence="2" id="KW-0067">ATP-binding</keyword>
<dbReference type="PANTHER" id="PTHR43423">
    <property type="entry name" value="ABC TRANSPORTER I FAMILY MEMBER 17"/>
    <property type="match status" value="1"/>
</dbReference>
<dbReference type="InterPro" id="IPR027417">
    <property type="entry name" value="P-loop_NTPase"/>
</dbReference>
<dbReference type="InterPro" id="IPR003593">
    <property type="entry name" value="AAA+_ATPase"/>
</dbReference>
<organism evidence="4 5">
    <name type="scientific">Chlorobium limicola</name>
    <dbReference type="NCBI Taxonomy" id="1092"/>
    <lineage>
        <taxon>Bacteria</taxon>
        <taxon>Pseudomonadati</taxon>
        <taxon>Chlorobiota</taxon>
        <taxon>Chlorobiia</taxon>
        <taxon>Chlorobiales</taxon>
        <taxon>Chlorobiaceae</taxon>
        <taxon>Chlorobium/Pelodictyon group</taxon>
        <taxon>Chlorobium</taxon>
    </lineage>
</organism>
<evidence type="ECO:0000259" key="3">
    <source>
        <dbReference type="PROSITE" id="PS50893"/>
    </source>
</evidence>
<dbReference type="Proteomes" id="UP000053937">
    <property type="component" value="Unassembled WGS sequence"/>
</dbReference>
<keyword evidence="5" id="KW-1185">Reference proteome</keyword>
<dbReference type="Pfam" id="PF00005">
    <property type="entry name" value="ABC_tran"/>
    <property type="match status" value="1"/>
</dbReference>
<protein>
    <submittedName>
        <fullName evidence="4">ABC transporter</fullName>
    </submittedName>
</protein>
<evidence type="ECO:0000256" key="2">
    <source>
        <dbReference type="ARBA" id="ARBA00022840"/>
    </source>
</evidence>
<keyword evidence="1" id="KW-0547">Nucleotide-binding</keyword>
<evidence type="ECO:0000313" key="4">
    <source>
        <dbReference type="EMBL" id="KUL20348.1"/>
    </source>
</evidence>
<dbReference type="CDD" id="cd03228">
    <property type="entry name" value="ABCC_MRP_Like"/>
    <property type="match status" value="1"/>
</dbReference>
<dbReference type="AlphaFoldDB" id="A0A101J511"/>
<dbReference type="GO" id="GO:0016887">
    <property type="term" value="F:ATP hydrolysis activity"/>
    <property type="evidence" value="ECO:0007669"/>
    <property type="project" value="InterPro"/>
</dbReference>
<gene>
    <name evidence="4" type="ORF">ASB62_09365</name>
</gene>
<dbReference type="OrthoDB" id="9769100at2"/>
<dbReference type="Gene3D" id="3.40.50.300">
    <property type="entry name" value="P-loop containing nucleotide triphosphate hydrolases"/>
    <property type="match status" value="1"/>
</dbReference>
<dbReference type="SMART" id="SM00382">
    <property type="entry name" value="AAA"/>
    <property type="match status" value="1"/>
</dbReference>
<dbReference type="GO" id="GO:0005524">
    <property type="term" value="F:ATP binding"/>
    <property type="evidence" value="ECO:0007669"/>
    <property type="project" value="UniProtKB-KW"/>
</dbReference>
<dbReference type="RefSeq" id="WP_059139621.1">
    <property type="nucleotide sequence ID" value="NZ_LMBR01000238.1"/>
</dbReference>
<dbReference type="PANTHER" id="PTHR43423:SF1">
    <property type="entry name" value="ABC TRANSPORTER I FAMILY MEMBER 17"/>
    <property type="match status" value="1"/>
</dbReference>
<proteinExistence type="predicted"/>
<evidence type="ECO:0000313" key="5">
    <source>
        <dbReference type="Proteomes" id="UP000053937"/>
    </source>
</evidence>